<gene>
    <name evidence="1" type="ORF">rCG_37929</name>
</gene>
<reference evidence="2" key="1">
    <citation type="submission" date="2005-09" db="EMBL/GenBank/DDBJ databases">
        <authorList>
            <person name="Mural R.J."/>
            <person name="Li P.W."/>
            <person name="Adams M.D."/>
            <person name="Amanatides P.G."/>
            <person name="Baden-Tillson H."/>
            <person name="Barnstead M."/>
            <person name="Chin S.H."/>
            <person name="Dew I."/>
            <person name="Evans C.A."/>
            <person name="Ferriera S."/>
            <person name="Flanigan M."/>
            <person name="Fosler C."/>
            <person name="Glodek A."/>
            <person name="Gu Z."/>
            <person name="Holt R.A."/>
            <person name="Jennings D."/>
            <person name="Kraft C.L."/>
            <person name="Lu F."/>
            <person name="Nguyen T."/>
            <person name="Nusskern D.R."/>
            <person name="Pfannkoch C.M."/>
            <person name="Sitter C."/>
            <person name="Sutton G.G."/>
            <person name="Venter J.C."/>
            <person name="Wang Z."/>
            <person name="Woodage T."/>
            <person name="Zheng X.H."/>
            <person name="Zhong F."/>
        </authorList>
    </citation>
    <scope>NUCLEOTIDE SEQUENCE [LARGE SCALE GENOMIC DNA]</scope>
    <source>
        <strain>BN</strain>
        <strain evidence="2">Sprague-Dawley</strain>
    </source>
</reference>
<organism evidence="1 2">
    <name type="scientific">Rattus norvegicus</name>
    <name type="common">Rat</name>
    <dbReference type="NCBI Taxonomy" id="10116"/>
    <lineage>
        <taxon>Eukaryota</taxon>
        <taxon>Metazoa</taxon>
        <taxon>Chordata</taxon>
        <taxon>Craniata</taxon>
        <taxon>Vertebrata</taxon>
        <taxon>Euteleostomi</taxon>
        <taxon>Mammalia</taxon>
        <taxon>Eutheria</taxon>
        <taxon>Euarchontoglires</taxon>
        <taxon>Glires</taxon>
        <taxon>Rodentia</taxon>
        <taxon>Myomorpha</taxon>
        <taxon>Muroidea</taxon>
        <taxon>Muridae</taxon>
        <taxon>Murinae</taxon>
        <taxon>Rattus</taxon>
    </lineage>
</organism>
<evidence type="ECO:0000313" key="2">
    <source>
        <dbReference type="Proteomes" id="UP000234681"/>
    </source>
</evidence>
<dbReference type="EMBL" id="CH474022">
    <property type="protein sequence ID" value="EDL99571.1"/>
    <property type="molecule type" value="Genomic_DNA"/>
</dbReference>
<proteinExistence type="predicted"/>
<sequence>MVMGSSEVGTELTSVWSWRPWRATGRTGRSMSPGDGSMVRR</sequence>
<accession>A6K601</accession>
<name>A6K601_RAT</name>
<dbReference type="AlphaFoldDB" id="A6K601"/>
<evidence type="ECO:0000313" key="1">
    <source>
        <dbReference type="EMBL" id="EDL99571.1"/>
    </source>
</evidence>
<dbReference type="Proteomes" id="UP000234681">
    <property type="component" value="Chromosome 14"/>
</dbReference>
<protein>
    <submittedName>
        <fullName evidence="1">RCG37929</fullName>
    </submittedName>
</protein>